<accession>A0AAP8MBR2</accession>
<evidence type="ECO:0000313" key="2">
    <source>
        <dbReference type="Proteomes" id="UP000235162"/>
    </source>
</evidence>
<dbReference type="Gene3D" id="1.25.40.10">
    <property type="entry name" value="Tetratricopeptide repeat domain"/>
    <property type="match status" value="1"/>
</dbReference>
<keyword evidence="2" id="KW-1185">Reference proteome</keyword>
<dbReference type="Pfam" id="PF06041">
    <property type="entry name" value="DUF924"/>
    <property type="match status" value="1"/>
</dbReference>
<name>A0AAP8MBR2_9GAMM</name>
<dbReference type="InterPro" id="IPR011990">
    <property type="entry name" value="TPR-like_helical_dom_sf"/>
</dbReference>
<dbReference type="AlphaFoldDB" id="A0AAP8MBR2"/>
<protein>
    <submittedName>
        <fullName evidence="1">DUF924 domain-containing protein</fullName>
    </submittedName>
</protein>
<organism evidence="1 2">
    <name type="scientific">Halioglobus japonicus</name>
    <dbReference type="NCBI Taxonomy" id="930805"/>
    <lineage>
        <taxon>Bacteria</taxon>
        <taxon>Pseudomonadati</taxon>
        <taxon>Pseudomonadota</taxon>
        <taxon>Gammaproteobacteria</taxon>
        <taxon>Cellvibrionales</taxon>
        <taxon>Halieaceae</taxon>
        <taxon>Halioglobus</taxon>
    </lineage>
</organism>
<dbReference type="Gene3D" id="1.20.58.320">
    <property type="entry name" value="TPR-like"/>
    <property type="match status" value="1"/>
</dbReference>
<dbReference type="Proteomes" id="UP000235162">
    <property type="component" value="Unassembled WGS sequence"/>
</dbReference>
<gene>
    <name evidence="1" type="ORF">C0029_17770</name>
</gene>
<dbReference type="SUPFAM" id="SSF48452">
    <property type="entry name" value="TPR-like"/>
    <property type="match status" value="1"/>
</dbReference>
<dbReference type="RefSeq" id="WP_084197746.1">
    <property type="nucleotide sequence ID" value="NZ_BMYL01000006.1"/>
</dbReference>
<evidence type="ECO:0000313" key="1">
    <source>
        <dbReference type="EMBL" id="PLW84845.1"/>
    </source>
</evidence>
<dbReference type="InterPro" id="IPR010323">
    <property type="entry name" value="DUF924"/>
</dbReference>
<comment type="caution">
    <text evidence="1">The sequence shown here is derived from an EMBL/GenBank/DDBJ whole genome shotgun (WGS) entry which is preliminary data.</text>
</comment>
<dbReference type="KEGG" id="hja:BST95_00705"/>
<proteinExistence type="predicted"/>
<reference evidence="1 2" key="1">
    <citation type="submission" date="2018-01" db="EMBL/GenBank/DDBJ databases">
        <title>The draft genome sequence of Halioglobus japonicus S1-36.</title>
        <authorList>
            <person name="Du Z.-J."/>
            <person name="Shi M.-J."/>
        </authorList>
    </citation>
    <scope>NUCLEOTIDE SEQUENCE [LARGE SCALE GENOMIC DNA]</scope>
    <source>
        <strain evidence="1 2">S1-36</strain>
    </source>
</reference>
<sequence length="196" mass="22050">MTDSIEAIHQYWFGDLDEYGIADASRNKLWFQSTPEDDERCRALFGELVETALEGGLSEWESSDRGVIALILLLDQFTRTLFRGDARAFAGDARALALAQHQIAHGHHQRMPAAHQVFLFLPLEHSEDLDVQEECVELFAELEAITGMEAMAGYSRFAVAHRDVIARFGRFPHRNAVLGRESTPEEQAHINTHGGF</sequence>
<dbReference type="EMBL" id="PKUR01000005">
    <property type="protein sequence ID" value="PLW84845.1"/>
    <property type="molecule type" value="Genomic_DNA"/>
</dbReference>